<protein>
    <submittedName>
        <fullName evidence="1">Uncharacterized protein</fullName>
    </submittedName>
</protein>
<evidence type="ECO:0000313" key="2">
    <source>
        <dbReference type="Proteomes" id="UP001189122"/>
    </source>
</evidence>
<dbReference type="AlphaFoldDB" id="A0A7I8IE74"/>
<dbReference type="EMBL" id="CACRZD030000002">
    <property type="protein sequence ID" value="CAA6655684.1"/>
    <property type="molecule type" value="Genomic_DNA"/>
</dbReference>
<dbReference type="InterPro" id="IPR029058">
    <property type="entry name" value="AB_hydrolase_fold"/>
</dbReference>
<sequence length="188" mass="21011">MVAYQFALLYPEKISGVLNLSVPFLSEAISVNTMPEGFCMLRWLVPGRAEADFGRFDVKQNELLVAAEDQEIMDLVDASSPLPTWFSEEGLTAYAALYENSGLQNPKVQVPALLIMGEKDYSGTVKNYVPDLDIKFMPEGSHFVQEQFPEEVNQFLLSFLKKHSPELVSCITEGVLGTDHLELSLNIF</sequence>
<accession>A0A7I8IE74</accession>
<dbReference type="Proteomes" id="UP001189122">
    <property type="component" value="Unassembled WGS sequence"/>
</dbReference>
<organism evidence="1">
    <name type="scientific">Spirodela intermedia</name>
    <name type="common">Intermediate duckweed</name>
    <dbReference type="NCBI Taxonomy" id="51605"/>
    <lineage>
        <taxon>Eukaryota</taxon>
        <taxon>Viridiplantae</taxon>
        <taxon>Streptophyta</taxon>
        <taxon>Embryophyta</taxon>
        <taxon>Tracheophyta</taxon>
        <taxon>Spermatophyta</taxon>
        <taxon>Magnoliopsida</taxon>
        <taxon>Liliopsida</taxon>
        <taxon>Araceae</taxon>
        <taxon>Lemnoideae</taxon>
        <taxon>Spirodela</taxon>
    </lineage>
</organism>
<gene>
    <name evidence="1" type="ORF">SI7747_02002224</name>
</gene>
<reference evidence="1 2" key="1">
    <citation type="submission" date="2019-12" db="EMBL/GenBank/DDBJ databases">
        <authorList>
            <person name="Scholz U."/>
            <person name="Mascher M."/>
            <person name="Fiebig A."/>
        </authorList>
    </citation>
    <scope>NUCLEOTIDE SEQUENCE</scope>
</reference>
<dbReference type="Gene3D" id="3.40.50.1820">
    <property type="entry name" value="alpha/beta hydrolase"/>
    <property type="match status" value="1"/>
</dbReference>
<evidence type="ECO:0000313" key="1">
    <source>
        <dbReference type="EMBL" id="CAA2615984.1"/>
    </source>
</evidence>
<dbReference type="EMBL" id="LR743589">
    <property type="protein sequence ID" value="CAA2615984.1"/>
    <property type="molecule type" value="Genomic_DNA"/>
</dbReference>
<proteinExistence type="predicted"/>
<dbReference type="PANTHER" id="PTHR43329">
    <property type="entry name" value="EPOXIDE HYDROLASE"/>
    <property type="match status" value="1"/>
</dbReference>
<name>A0A7I8IE74_SPIIN</name>
<keyword evidence="2" id="KW-1185">Reference proteome</keyword>
<dbReference type="SUPFAM" id="SSF53474">
    <property type="entry name" value="alpha/beta-Hydrolases"/>
    <property type="match status" value="1"/>
</dbReference>